<keyword evidence="1" id="KW-0732">Signal</keyword>
<dbReference type="Pfam" id="PF00563">
    <property type="entry name" value="EAL"/>
    <property type="match status" value="1"/>
</dbReference>
<protein>
    <submittedName>
        <fullName evidence="3">Periplasmic sensor diguanylate phosphodiesterase</fullName>
    </submittedName>
</protein>
<dbReference type="Gene3D" id="3.30.70.270">
    <property type="match status" value="1"/>
</dbReference>
<dbReference type="InterPro" id="IPR001638">
    <property type="entry name" value="Solute-binding_3/MltF_N"/>
</dbReference>
<dbReference type="InterPro" id="IPR035919">
    <property type="entry name" value="EAL_sf"/>
</dbReference>
<dbReference type="SUPFAM" id="SSF141868">
    <property type="entry name" value="EAL domain-like"/>
    <property type="match status" value="1"/>
</dbReference>
<name>A0A1H7KZ32_9GAMM</name>
<dbReference type="InterPro" id="IPR000160">
    <property type="entry name" value="GGDEF_dom"/>
</dbReference>
<evidence type="ECO:0000313" key="4">
    <source>
        <dbReference type="Proteomes" id="UP000198807"/>
    </source>
</evidence>
<keyword evidence="4" id="KW-1185">Reference proteome</keyword>
<evidence type="ECO:0000313" key="3">
    <source>
        <dbReference type="EMBL" id="SEK91247.1"/>
    </source>
</evidence>
<dbReference type="Gene3D" id="3.40.190.10">
    <property type="entry name" value="Periplasmic binding protein-like II"/>
    <property type="match status" value="2"/>
</dbReference>
<gene>
    <name evidence="3" type="ORF">SAMN04488129_105115</name>
</gene>
<dbReference type="Proteomes" id="UP000198807">
    <property type="component" value="Unassembled WGS sequence"/>
</dbReference>
<dbReference type="OrthoDB" id="9787514at2"/>
<dbReference type="PANTHER" id="PTHR33121:SF70">
    <property type="entry name" value="SIGNALING PROTEIN YKOW"/>
    <property type="match status" value="1"/>
</dbReference>
<accession>A0A1H7KZ32</accession>
<proteinExistence type="predicted"/>
<evidence type="ECO:0000259" key="2">
    <source>
        <dbReference type="PROSITE" id="PS50883"/>
    </source>
</evidence>
<evidence type="ECO:0000256" key="1">
    <source>
        <dbReference type="SAM" id="SignalP"/>
    </source>
</evidence>
<dbReference type="EMBL" id="FOBC01000005">
    <property type="protein sequence ID" value="SEK91247.1"/>
    <property type="molecule type" value="Genomic_DNA"/>
</dbReference>
<dbReference type="SUPFAM" id="SSF53850">
    <property type="entry name" value="Periplasmic binding protein-like II"/>
    <property type="match status" value="1"/>
</dbReference>
<dbReference type="SMART" id="SM00062">
    <property type="entry name" value="PBPb"/>
    <property type="match status" value="1"/>
</dbReference>
<feature type="domain" description="EAL" evidence="2">
    <location>
        <begin position="478"/>
        <end position="738"/>
    </location>
</feature>
<feature type="chain" id="PRO_5011468413" evidence="1">
    <location>
        <begin position="32"/>
        <end position="750"/>
    </location>
</feature>
<dbReference type="PANTHER" id="PTHR33121">
    <property type="entry name" value="CYCLIC DI-GMP PHOSPHODIESTERASE PDEF"/>
    <property type="match status" value="1"/>
</dbReference>
<dbReference type="SMART" id="SM00267">
    <property type="entry name" value="GGDEF"/>
    <property type="match status" value="1"/>
</dbReference>
<dbReference type="PROSITE" id="PS50883">
    <property type="entry name" value="EAL"/>
    <property type="match status" value="1"/>
</dbReference>
<dbReference type="GO" id="GO:0071111">
    <property type="term" value="F:cyclic-guanylate-specific phosphodiesterase activity"/>
    <property type="evidence" value="ECO:0007669"/>
    <property type="project" value="InterPro"/>
</dbReference>
<dbReference type="SMART" id="SM00052">
    <property type="entry name" value="EAL"/>
    <property type="match status" value="1"/>
</dbReference>
<dbReference type="InterPro" id="IPR050706">
    <property type="entry name" value="Cyclic-di-GMP_PDE-like"/>
</dbReference>
<dbReference type="AlphaFoldDB" id="A0A1H7KZ32"/>
<feature type="signal peptide" evidence="1">
    <location>
        <begin position="1"/>
        <end position="31"/>
    </location>
</feature>
<dbReference type="CDD" id="cd13704">
    <property type="entry name" value="PBP2_HisK"/>
    <property type="match status" value="1"/>
</dbReference>
<dbReference type="CDD" id="cd01948">
    <property type="entry name" value="EAL"/>
    <property type="match status" value="1"/>
</dbReference>
<reference evidence="4" key="1">
    <citation type="submission" date="2016-10" db="EMBL/GenBank/DDBJ databases">
        <authorList>
            <person name="Varghese N."/>
            <person name="Submissions S."/>
        </authorList>
    </citation>
    <scope>NUCLEOTIDE SEQUENCE [LARGE SCALE GENOMIC DNA]</scope>
    <source>
        <strain evidence="4">CGMCC 1.9150</strain>
    </source>
</reference>
<sequence>MGFTQEQGIGRVSRACLLLLGLVVTSSVPLAAQIPPPPASIPDPLVFAGSDDYPPFQWRDGSGQARGFVIDLQDAIASQQGIEAEHRLMAWEQALEAVENGEADVVALFVSEEREGRFDFTSPIYHVAHGIFAPSPESIPKGPDDLAGRRVAVVEGGYAQNRLIENPTDGELMPQADIRSALLAVVEGRADIALVAAHTARHVIAAAELDIHQVSPPFWPRAYAFAVRQGRDVLHAWLEEQVGLLQASGTYFEVHGDWLSELEWQPSTWRDHLHTLAWIALPLLLLGAAGYLWSWSLHRQVASKTRLLSRELESRRSLQGELQYRLEHDMLTGLPDRSAFISKLDGLIEADPDWAPTVALIQLINLEQLITAFSYQVALELQRAFARLLETQDGYLVGHFGSGLFAIATRKALEGNELVARLTEPLNLGSVDLDPVYVVGIVNEASLDEDDGGDELVRRGILAVAMARDAHRRWVIYSADLEPDIDDLLLLQDFHRHGTRDMFLEYQPKLDLKTGRVRDVEALIRWRHPTLGLVSPGRFIPMLEQAGLTHWITRWVIEEASGMLWRTGLAASSFRVSINLAPQDLMEPDLVDFITLSLAPPMPAHSLWLEITETGFIRDPSRTRDVLSNLHDAGACISVDDFGTGYSSLSYMSEFPVDEVKIDMSFVGDMLINDRHFLIVRSTIALAHELGLIVTAEGVEDRETLRALIAMNCDTIQGFYLSRPLAEEDLLVFLDRDMEEVLSRTINSEE</sequence>
<dbReference type="Pfam" id="PF00497">
    <property type="entry name" value="SBP_bac_3"/>
    <property type="match status" value="1"/>
</dbReference>
<dbReference type="InterPro" id="IPR001633">
    <property type="entry name" value="EAL_dom"/>
</dbReference>
<organism evidence="3 4">
    <name type="scientific">Halomonas daqiaonensis</name>
    <dbReference type="NCBI Taxonomy" id="650850"/>
    <lineage>
        <taxon>Bacteria</taxon>
        <taxon>Pseudomonadati</taxon>
        <taxon>Pseudomonadota</taxon>
        <taxon>Gammaproteobacteria</taxon>
        <taxon>Oceanospirillales</taxon>
        <taxon>Halomonadaceae</taxon>
        <taxon>Halomonas</taxon>
    </lineage>
</organism>
<dbReference type="InterPro" id="IPR043128">
    <property type="entry name" value="Rev_trsase/Diguanyl_cyclase"/>
</dbReference>
<dbReference type="STRING" id="650850.SAMN04488129_105115"/>
<dbReference type="Gene3D" id="3.20.20.450">
    <property type="entry name" value="EAL domain"/>
    <property type="match status" value="1"/>
</dbReference>